<gene>
    <name evidence="2" type="ORF">HP507_16235</name>
</gene>
<feature type="region of interest" description="Disordered" evidence="1">
    <location>
        <begin position="1"/>
        <end position="120"/>
    </location>
</feature>
<reference evidence="2 3" key="1">
    <citation type="submission" date="2020-05" db="EMBL/GenBank/DDBJ databases">
        <title>Genome Sequencing of Type Strains.</title>
        <authorList>
            <person name="Lemaire J.F."/>
            <person name="Inderbitzin P."/>
            <person name="Gregorio O.A."/>
            <person name="Collins S.B."/>
            <person name="Wespe N."/>
            <person name="Knight-Connoni V."/>
        </authorList>
    </citation>
    <scope>NUCLEOTIDE SEQUENCE [LARGE SCALE GENOMIC DNA]</scope>
    <source>
        <strain evidence="2 3">ATCC 19096</strain>
    </source>
</reference>
<organism evidence="2 3">
    <name type="scientific">Curtobacterium pusillum</name>
    <dbReference type="NCBI Taxonomy" id="69373"/>
    <lineage>
        <taxon>Bacteria</taxon>
        <taxon>Bacillati</taxon>
        <taxon>Actinomycetota</taxon>
        <taxon>Actinomycetes</taxon>
        <taxon>Micrococcales</taxon>
        <taxon>Microbacteriaceae</taxon>
        <taxon>Curtobacterium</taxon>
    </lineage>
</organism>
<evidence type="ECO:0000256" key="1">
    <source>
        <dbReference type="SAM" id="MobiDB-lite"/>
    </source>
</evidence>
<evidence type="ECO:0000313" key="3">
    <source>
        <dbReference type="Proteomes" id="UP000573001"/>
    </source>
</evidence>
<evidence type="ECO:0000313" key="2">
    <source>
        <dbReference type="EMBL" id="NUU15382.1"/>
    </source>
</evidence>
<keyword evidence="3" id="KW-1185">Reference proteome</keyword>
<dbReference type="Proteomes" id="UP000573001">
    <property type="component" value="Unassembled WGS sequence"/>
</dbReference>
<protein>
    <submittedName>
        <fullName evidence="2">Uncharacterized protein</fullName>
    </submittedName>
</protein>
<proteinExistence type="predicted"/>
<sequence length="120" mass="11890">MPHSSLSPVHADGPADPSAPVVHLTRRARIEAERAAAKATVPVGEGDRAEQAMGEAEASRASRPSFDDLVTPVTPVTPPAPASPIDLAPTSPAMPASTAAPVTPPAPSSPVVASAPGPVA</sequence>
<name>A0ABX2MHJ7_9MICO</name>
<comment type="caution">
    <text evidence="2">The sequence shown here is derived from an EMBL/GenBank/DDBJ whole genome shotgun (WGS) entry which is preliminary data.</text>
</comment>
<feature type="compositionally biased region" description="Low complexity" evidence="1">
    <location>
        <begin position="88"/>
        <end position="101"/>
    </location>
</feature>
<feature type="non-terminal residue" evidence="2">
    <location>
        <position position="120"/>
    </location>
</feature>
<accession>A0ABX2MHJ7</accession>
<dbReference type="EMBL" id="JABMCE010000085">
    <property type="protein sequence ID" value="NUU15382.1"/>
    <property type="molecule type" value="Genomic_DNA"/>
</dbReference>
<feature type="compositionally biased region" description="Low complexity" evidence="1">
    <location>
        <begin position="109"/>
        <end position="120"/>
    </location>
</feature>